<evidence type="ECO:0000313" key="4">
    <source>
        <dbReference type="EMBL" id="UUN97807.1"/>
    </source>
</evidence>
<keyword evidence="1" id="KW-0805">Transcription regulation</keyword>
<dbReference type="InterPro" id="IPR014710">
    <property type="entry name" value="RmlC-like_jellyroll"/>
</dbReference>
<dbReference type="Pfam" id="PF02311">
    <property type="entry name" value="AraC_binding"/>
    <property type="match status" value="1"/>
</dbReference>
<dbReference type="InterPro" id="IPR003313">
    <property type="entry name" value="AraC-bd"/>
</dbReference>
<dbReference type="Gene3D" id="1.10.10.60">
    <property type="entry name" value="Homeodomain-like"/>
    <property type="match status" value="2"/>
</dbReference>
<accession>A0A8I1AIF1</accession>
<evidence type="ECO:0000256" key="3">
    <source>
        <dbReference type="ARBA" id="ARBA00023163"/>
    </source>
</evidence>
<dbReference type="Proteomes" id="UP000644140">
    <property type="component" value="Chromosome"/>
</dbReference>
<dbReference type="AlphaFoldDB" id="A0A8I1AIF1"/>
<dbReference type="PROSITE" id="PS01124">
    <property type="entry name" value="HTH_ARAC_FAMILY_2"/>
    <property type="match status" value="1"/>
</dbReference>
<dbReference type="RefSeq" id="WP_151781114.1">
    <property type="nucleotide sequence ID" value="NZ_BKNL01000028.1"/>
</dbReference>
<evidence type="ECO:0000313" key="5">
    <source>
        <dbReference type="Proteomes" id="UP000644140"/>
    </source>
</evidence>
<dbReference type="PANTHER" id="PTHR11019">
    <property type="entry name" value="HTH-TYPE TRANSCRIPTIONAL REGULATOR NIMR"/>
    <property type="match status" value="1"/>
</dbReference>
<dbReference type="GO" id="GO:0043565">
    <property type="term" value="F:sequence-specific DNA binding"/>
    <property type="evidence" value="ECO:0007669"/>
    <property type="project" value="InterPro"/>
</dbReference>
<organism evidence="4 5">
    <name type="scientific">Acinetobacter bereziniae</name>
    <name type="common">Acinetobacter genomosp. 10</name>
    <dbReference type="NCBI Taxonomy" id="106648"/>
    <lineage>
        <taxon>Bacteria</taxon>
        <taxon>Pseudomonadati</taxon>
        <taxon>Pseudomonadota</taxon>
        <taxon>Gammaproteobacteria</taxon>
        <taxon>Moraxellales</taxon>
        <taxon>Moraxellaceae</taxon>
        <taxon>Acinetobacter</taxon>
    </lineage>
</organism>
<dbReference type="GO" id="GO:0003700">
    <property type="term" value="F:DNA-binding transcription factor activity"/>
    <property type="evidence" value="ECO:0007669"/>
    <property type="project" value="InterPro"/>
</dbReference>
<dbReference type="Gene3D" id="2.60.120.10">
    <property type="entry name" value="Jelly Rolls"/>
    <property type="match status" value="1"/>
</dbReference>
<reference evidence="4" key="1">
    <citation type="submission" date="2022-02" db="EMBL/GenBank/DDBJ databases">
        <title>Characterization of Tn125 harboring carbapenem-resistant Acinetobacter bereziniae clinical isolates.</title>
        <authorList>
            <person name="Wong N.-K."/>
            <person name="Pan Q."/>
        </authorList>
    </citation>
    <scope>NUCLEOTIDE SEQUENCE</scope>
    <source>
        <strain evidence="4">GD03393</strain>
    </source>
</reference>
<keyword evidence="2" id="KW-0238">DNA-binding</keyword>
<evidence type="ECO:0000256" key="2">
    <source>
        <dbReference type="ARBA" id="ARBA00023125"/>
    </source>
</evidence>
<evidence type="ECO:0000256" key="1">
    <source>
        <dbReference type="ARBA" id="ARBA00023015"/>
    </source>
</evidence>
<dbReference type="SUPFAM" id="SSF51182">
    <property type="entry name" value="RmlC-like cupins"/>
    <property type="match status" value="1"/>
</dbReference>
<protein>
    <submittedName>
        <fullName evidence="4">Helix-turn-helix transcriptional regulator</fullName>
    </submittedName>
</protein>
<dbReference type="CDD" id="cd06124">
    <property type="entry name" value="cupin_NimR-like_N"/>
    <property type="match status" value="1"/>
</dbReference>
<dbReference type="SUPFAM" id="SSF46689">
    <property type="entry name" value="Homeodomain-like"/>
    <property type="match status" value="1"/>
</dbReference>
<sequence length="256" mass="28972">MAWLAADADFNPDQLGLNVIGIASEIARHDSGEHAHKMGQLLFTSSGSIRITLSGQLCILPPAHIAWIPPDTTHRAEMSQVTGYRSVYINTVQYPVLPKEVKVLQVSALLKEILERIAFADFDTDWSKRPFLDLFNVGLNEIETAPSVSVILQFPTDRRLRKFLGTELLPHLNVFADLVGLSEKTIGRIFLRETGLNYQQWRQQWRFLKAIELLSKNEKISVISHHLGFSCESAFIAFFKRISGKSPRMLIKKDQS</sequence>
<dbReference type="SMART" id="SM00342">
    <property type="entry name" value="HTH_ARAC"/>
    <property type="match status" value="1"/>
</dbReference>
<dbReference type="PANTHER" id="PTHR11019:SF159">
    <property type="entry name" value="TRANSCRIPTIONAL REGULATOR-RELATED"/>
    <property type="match status" value="1"/>
</dbReference>
<name>A0A8I1AIF1_ACIBZ</name>
<dbReference type="InterPro" id="IPR011051">
    <property type="entry name" value="RmlC_Cupin_sf"/>
</dbReference>
<proteinExistence type="predicted"/>
<dbReference type="InterPro" id="IPR009057">
    <property type="entry name" value="Homeodomain-like_sf"/>
</dbReference>
<dbReference type="Pfam" id="PF12833">
    <property type="entry name" value="HTH_18"/>
    <property type="match status" value="1"/>
</dbReference>
<gene>
    <name evidence="4" type="ORF">I9054_021255</name>
</gene>
<dbReference type="EMBL" id="CP092085">
    <property type="protein sequence ID" value="UUN97807.1"/>
    <property type="molecule type" value="Genomic_DNA"/>
</dbReference>
<keyword evidence="3" id="KW-0804">Transcription</keyword>
<dbReference type="InterPro" id="IPR018060">
    <property type="entry name" value="HTH_AraC"/>
</dbReference>